<reference evidence="1 2" key="1">
    <citation type="submission" date="2018-08" db="EMBL/GenBank/DDBJ databases">
        <title>Aphanomyces genome sequencing and annotation.</title>
        <authorList>
            <person name="Minardi D."/>
            <person name="Oidtmann B."/>
            <person name="Van Der Giezen M."/>
            <person name="Studholme D.J."/>
        </authorList>
    </citation>
    <scope>NUCLEOTIDE SEQUENCE [LARGE SCALE GENOMIC DNA]</scope>
    <source>
        <strain evidence="1 2">Kv</strain>
    </source>
</reference>
<evidence type="ECO:0000313" key="2">
    <source>
        <dbReference type="Proteomes" id="UP000265427"/>
    </source>
</evidence>
<dbReference type="EMBL" id="QUSZ01006801">
    <property type="protein sequence ID" value="RHY04538.1"/>
    <property type="molecule type" value="Genomic_DNA"/>
</dbReference>
<dbReference type="VEuPathDB" id="FungiDB:H257_00093"/>
<dbReference type="AlphaFoldDB" id="A0A397AFF3"/>
<dbReference type="PANTHER" id="PTHR46512">
    <property type="entry name" value="PEPTIDYLPROLYL ISOMERASE"/>
    <property type="match status" value="1"/>
</dbReference>
<dbReference type="PANTHER" id="PTHR46512:SF1">
    <property type="entry name" value="PEPTIDYLPROLYL ISOMERASE"/>
    <property type="match status" value="1"/>
</dbReference>
<dbReference type="Proteomes" id="UP000265427">
    <property type="component" value="Unassembled WGS sequence"/>
</dbReference>
<dbReference type="SMART" id="SM00028">
    <property type="entry name" value="TPR"/>
    <property type="match status" value="3"/>
</dbReference>
<sequence length="456" mass="53139">MAETAARRGREWNLRTRWRQWNEVRHRAKQRWTRLRKQLKRWSSDKQVKELRCLWRAWTDVTTRRQKLREFLDRHQGSDVMRAWTAWGQWRHRKQFQRLDKRRADGCEPTPTDAMACGLTPEIVEMLANVSKYQEDGKKVSAEEYLAQVEHSKQARDRQEAVQAKLDRERGYDWTREYEKWSAWEDPDELAAKEHAARVKSERASMRTSCNHDHSAEQKLMDMTTRAKLTQCDTFRRLGNRFFAHGQYQRAAYHFHHALVYFEYIFSDTDAEQVEMDDLKKRILLNFALCRLKTKHVDQAILNASLAMKLDSESVKALYIRAMGYRMQDKFELAQVDLYRALALAPLDSALVHEKHVLAAKKAAYVVKSKQLGAAMFGRNQPTAQPQPTTSAMFVGDGLSLEMEFRQPSTIAASDVDSVEFWQPSTRGKHALESLLGEWKLGAVALDGQARSIHQP</sequence>
<dbReference type="GO" id="GO:0044183">
    <property type="term" value="F:protein folding chaperone"/>
    <property type="evidence" value="ECO:0007669"/>
    <property type="project" value="TreeGrafter"/>
</dbReference>
<accession>A0A397AFF3</accession>
<dbReference type="VEuPathDB" id="FungiDB:H257_00091"/>
<dbReference type="GO" id="GO:0016020">
    <property type="term" value="C:membrane"/>
    <property type="evidence" value="ECO:0007669"/>
    <property type="project" value="TreeGrafter"/>
</dbReference>
<dbReference type="SUPFAM" id="SSF48452">
    <property type="entry name" value="TPR-like"/>
    <property type="match status" value="1"/>
</dbReference>
<dbReference type="GO" id="GO:0005829">
    <property type="term" value="C:cytosol"/>
    <property type="evidence" value="ECO:0007669"/>
    <property type="project" value="TreeGrafter"/>
</dbReference>
<protein>
    <submittedName>
        <fullName evidence="1">Uncharacterized protein</fullName>
    </submittedName>
</protein>
<dbReference type="InterPro" id="IPR011990">
    <property type="entry name" value="TPR-like_helical_dom_sf"/>
</dbReference>
<dbReference type="InterPro" id="IPR050754">
    <property type="entry name" value="FKBP4/5/8-like"/>
</dbReference>
<gene>
    <name evidence="1" type="ORF">DYB36_000616</name>
</gene>
<dbReference type="GO" id="GO:0005740">
    <property type="term" value="C:mitochondrial envelope"/>
    <property type="evidence" value="ECO:0007669"/>
    <property type="project" value="TreeGrafter"/>
</dbReference>
<name>A0A397AFF3_APHAT</name>
<organism evidence="1 2">
    <name type="scientific">Aphanomyces astaci</name>
    <name type="common">Crayfish plague agent</name>
    <dbReference type="NCBI Taxonomy" id="112090"/>
    <lineage>
        <taxon>Eukaryota</taxon>
        <taxon>Sar</taxon>
        <taxon>Stramenopiles</taxon>
        <taxon>Oomycota</taxon>
        <taxon>Saprolegniomycetes</taxon>
        <taxon>Saprolegniales</taxon>
        <taxon>Verrucalvaceae</taxon>
        <taxon>Aphanomyces</taxon>
    </lineage>
</organism>
<comment type="caution">
    <text evidence="1">The sequence shown here is derived from an EMBL/GenBank/DDBJ whole genome shotgun (WGS) entry which is preliminary data.</text>
</comment>
<proteinExistence type="predicted"/>
<evidence type="ECO:0000313" key="1">
    <source>
        <dbReference type="EMBL" id="RHY04538.1"/>
    </source>
</evidence>
<dbReference type="InterPro" id="IPR019734">
    <property type="entry name" value="TPR_rpt"/>
</dbReference>
<dbReference type="GO" id="GO:0012505">
    <property type="term" value="C:endomembrane system"/>
    <property type="evidence" value="ECO:0007669"/>
    <property type="project" value="TreeGrafter"/>
</dbReference>
<dbReference type="Gene3D" id="1.25.40.10">
    <property type="entry name" value="Tetratricopeptide repeat domain"/>
    <property type="match status" value="1"/>
</dbReference>